<organism evidence="2 3">
    <name type="scientific">Mycoplasmopsis caviae</name>
    <dbReference type="NCBI Taxonomy" id="55603"/>
    <lineage>
        <taxon>Bacteria</taxon>
        <taxon>Bacillati</taxon>
        <taxon>Mycoplasmatota</taxon>
        <taxon>Mycoplasmoidales</taxon>
        <taxon>Metamycoplasmataceae</taxon>
        <taxon>Mycoplasmopsis</taxon>
    </lineage>
</organism>
<evidence type="ECO:0000313" key="3">
    <source>
        <dbReference type="Proteomes" id="UP000280036"/>
    </source>
</evidence>
<accession>A0A3P8KAH9</accession>
<dbReference type="OrthoDB" id="401243at2"/>
<dbReference type="InterPro" id="IPR002559">
    <property type="entry name" value="Transposase_11"/>
</dbReference>
<dbReference type="SUPFAM" id="SSF53098">
    <property type="entry name" value="Ribonuclease H-like"/>
    <property type="match status" value="1"/>
</dbReference>
<dbReference type="EMBL" id="UZVY01000001">
    <property type="protein sequence ID" value="VDR42379.1"/>
    <property type="molecule type" value="Genomic_DNA"/>
</dbReference>
<dbReference type="GO" id="GO:0006313">
    <property type="term" value="P:DNA transposition"/>
    <property type="evidence" value="ECO:0007669"/>
    <property type="project" value="InterPro"/>
</dbReference>
<feature type="domain" description="Transposase IS4-like" evidence="1">
    <location>
        <begin position="250"/>
        <end position="517"/>
    </location>
</feature>
<sequence>MFVKISKINGIEYVKIARSVRDKETKKVKQVIVKRLGKLEDLLKEDPNYIQNLKKYYSELSKQESQRKIELAKFGEIFMNFIEEDSDEINYTELTRVKRFDELENENLFDIEKIKEQFSNSSIEFEFFNYGNLVYKIIYEKLKLDKLMNSIKSTTQIKYDFNNIVQNLTYMRILNPCSKLRTYNEYENHFLQNDDTLKSHYRSLEILGKKRLDIIKHINNVLNKITNRKINRAFYDVTTVYFESFTADDLRLHGFSKDQKVNEVQVVLGLMTDANGLPISYKLFPGNTSDFKTFVPFIQEVKENLGIEDITIVADRGLNSGPNLLEIINSGYKFIMAQKIGDAKNKVNGILDLETYEKMGEEFFMKDEKMVKFVPDNDKIKQEIPGKLVLTYSEKRAKKDRYDRERLVEKAKKLIKNSQSIARSELQKGGKKYLDYDVNKITLKEQKIEDDAKWDGFYGIFTNNFEMTNEEVLYTYRKLWQIEESFRILKTTFEVRPIYLWKKESIEGHFALCYLALAIHRLLEFSLESVIHPFKFTTDNIVRALRKLWLVAFKDANSSNKYFLRLKEPIIYKCLRQVLGIKRIPKWGNTKELKLW</sequence>
<dbReference type="GO" id="GO:0003677">
    <property type="term" value="F:DNA binding"/>
    <property type="evidence" value="ECO:0007669"/>
    <property type="project" value="InterPro"/>
</dbReference>
<dbReference type="InterPro" id="IPR047654">
    <property type="entry name" value="IS1634_transpos"/>
</dbReference>
<dbReference type="PANTHER" id="PTHR34614:SF2">
    <property type="entry name" value="TRANSPOSASE IS4-LIKE DOMAIN-CONTAINING PROTEIN"/>
    <property type="match status" value="1"/>
</dbReference>
<dbReference type="Proteomes" id="UP000280036">
    <property type="component" value="Unassembled WGS sequence"/>
</dbReference>
<dbReference type="PANTHER" id="PTHR34614">
    <property type="match status" value="1"/>
</dbReference>
<reference evidence="2 3" key="1">
    <citation type="submission" date="2018-12" db="EMBL/GenBank/DDBJ databases">
        <authorList>
            <consortium name="Pathogen Informatics"/>
        </authorList>
    </citation>
    <scope>NUCLEOTIDE SEQUENCE [LARGE SCALE GENOMIC DNA]</scope>
    <source>
        <strain evidence="2 3">NCTC10126</strain>
    </source>
</reference>
<dbReference type="InterPro" id="IPR012337">
    <property type="entry name" value="RNaseH-like_sf"/>
</dbReference>
<protein>
    <submittedName>
        <fullName evidence="2">Transposase</fullName>
    </submittedName>
</protein>
<dbReference type="NCBIfam" id="NF033559">
    <property type="entry name" value="transpos_IS1634"/>
    <property type="match status" value="1"/>
</dbReference>
<proteinExistence type="predicted"/>
<dbReference type="Pfam" id="PF01609">
    <property type="entry name" value="DDE_Tnp_1"/>
    <property type="match status" value="1"/>
</dbReference>
<dbReference type="GO" id="GO:0004803">
    <property type="term" value="F:transposase activity"/>
    <property type="evidence" value="ECO:0007669"/>
    <property type="project" value="InterPro"/>
</dbReference>
<name>A0A3P8KAH9_9BACT</name>
<evidence type="ECO:0000259" key="1">
    <source>
        <dbReference type="Pfam" id="PF01609"/>
    </source>
</evidence>
<dbReference type="AlphaFoldDB" id="A0A3P8KAH9"/>
<gene>
    <name evidence="2" type="ORF">NCTC10126_00902</name>
</gene>
<dbReference type="RefSeq" id="WP_126118568.1">
    <property type="nucleotide sequence ID" value="NZ_UZVY01000001.1"/>
</dbReference>
<evidence type="ECO:0000313" key="2">
    <source>
        <dbReference type="EMBL" id="VDR42379.1"/>
    </source>
</evidence>